<evidence type="ECO:0000256" key="1">
    <source>
        <dbReference type="SAM" id="Phobius"/>
    </source>
</evidence>
<gene>
    <name evidence="2" type="ORF">F1720_05065</name>
    <name evidence="3" type="ORF">SAMN04490181_4083</name>
</gene>
<sequence>MNLEFVSIWSAIFVVLSLPINFFVACVKVEEVEGYLKYSSFVVMFKYMFQGGFFDGKVKRLFAVALVILMPRVFQWRGLVLVDDVENIPRSLRLWMVIPFLFTMFSLVVMIVSGLLLIYRC</sequence>
<dbReference type="OrthoDB" id="6979936at2"/>
<accession>A0A5B2V2T5</accession>
<keyword evidence="1" id="KW-0472">Membrane</keyword>
<dbReference type="EMBL" id="VUOL01000002">
    <property type="protein sequence ID" value="KAA2232930.1"/>
    <property type="molecule type" value="Genomic_DNA"/>
</dbReference>
<keyword evidence="1" id="KW-1133">Transmembrane helix</keyword>
<dbReference type="Proteomes" id="UP000199620">
    <property type="component" value="Chromosome I"/>
</dbReference>
<proteinExistence type="predicted"/>
<dbReference type="Proteomes" id="UP000325296">
    <property type="component" value="Unassembled WGS sequence"/>
</dbReference>
<protein>
    <submittedName>
        <fullName evidence="2">Uncharacterized protein</fullName>
    </submittedName>
</protein>
<dbReference type="EMBL" id="LT629800">
    <property type="protein sequence ID" value="SDV06847.1"/>
    <property type="molecule type" value="Genomic_DNA"/>
</dbReference>
<evidence type="ECO:0000313" key="3">
    <source>
        <dbReference type="EMBL" id="SDV06847.1"/>
    </source>
</evidence>
<evidence type="ECO:0000313" key="5">
    <source>
        <dbReference type="Proteomes" id="UP000325296"/>
    </source>
</evidence>
<keyword evidence="4" id="KW-1185">Reference proteome</keyword>
<name>A0A5B2V2T5_9PSED</name>
<feature type="transmembrane region" description="Helical" evidence="1">
    <location>
        <begin position="94"/>
        <end position="119"/>
    </location>
</feature>
<keyword evidence="1" id="KW-0812">Transmembrane</keyword>
<dbReference type="AlphaFoldDB" id="A0A5B2V2T5"/>
<organism evidence="2 5">
    <name type="scientific">Pseudomonas brenneri</name>
    <dbReference type="NCBI Taxonomy" id="129817"/>
    <lineage>
        <taxon>Bacteria</taxon>
        <taxon>Pseudomonadati</taxon>
        <taxon>Pseudomonadota</taxon>
        <taxon>Gammaproteobacteria</taxon>
        <taxon>Pseudomonadales</taxon>
        <taxon>Pseudomonadaceae</taxon>
        <taxon>Pseudomonas</taxon>
    </lineage>
</organism>
<reference evidence="3 4" key="1">
    <citation type="submission" date="2016-10" db="EMBL/GenBank/DDBJ databases">
        <authorList>
            <person name="Varghese N."/>
            <person name="Submissions S."/>
        </authorList>
    </citation>
    <scope>NUCLEOTIDE SEQUENCE [LARGE SCALE GENOMIC DNA]</scope>
    <source>
        <strain evidence="3 4">BS2771</strain>
    </source>
</reference>
<evidence type="ECO:0000313" key="2">
    <source>
        <dbReference type="EMBL" id="KAA2232930.1"/>
    </source>
</evidence>
<feature type="transmembrane region" description="Helical" evidence="1">
    <location>
        <begin position="6"/>
        <end position="27"/>
    </location>
</feature>
<feature type="transmembrane region" description="Helical" evidence="1">
    <location>
        <begin position="58"/>
        <end position="74"/>
    </location>
</feature>
<evidence type="ECO:0000313" key="4">
    <source>
        <dbReference type="Proteomes" id="UP000199620"/>
    </source>
</evidence>
<dbReference type="RefSeq" id="WP_090292259.1">
    <property type="nucleotide sequence ID" value="NZ_BMNU01000003.1"/>
</dbReference>
<reference evidence="2 5" key="2">
    <citation type="submission" date="2019-09" db="EMBL/GenBank/DDBJ databases">
        <title>Draft genome sequence of Pseudomonas brenneri CCUG 51514(T).</title>
        <authorList>
            <person name="Tunovic T."/>
            <person name="Pineiro-Iglesias B."/>
            <person name="Unosson C."/>
            <person name="Inganas E."/>
            <person name="Ohlen M."/>
            <person name="Cardew S."/>
            <person name="Jensie-Markopoulos S."/>
            <person name="Salva-Serra F."/>
            <person name="Jaen-Luchoro D."/>
            <person name="Svensson-Stadler L."/>
            <person name="Chun J."/>
            <person name="Moore E."/>
        </authorList>
    </citation>
    <scope>NUCLEOTIDE SEQUENCE [LARGE SCALE GENOMIC DNA]</scope>
    <source>
        <strain evidence="2 5">CCUG 51514</strain>
    </source>
</reference>